<proteinExistence type="predicted"/>
<feature type="compositionally biased region" description="Basic and acidic residues" evidence="1">
    <location>
        <begin position="250"/>
        <end position="277"/>
    </location>
</feature>
<feature type="compositionally biased region" description="Basic and acidic residues" evidence="1">
    <location>
        <begin position="144"/>
        <end position="166"/>
    </location>
</feature>
<feature type="compositionally biased region" description="Basic residues" evidence="1">
    <location>
        <begin position="86"/>
        <end position="102"/>
    </location>
</feature>
<feature type="region of interest" description="Disordered" evidence="1">
    <location>
        <begin position="57"/>
        <end position="192"/>
    </location>
</feature>
<dbReference type="AlphaFoldDB" id="A0A6J4URU0"/>
<feature type="non-terminal residue" evidence="2">
    <location>
        <position position="1"/>
    </location>
</feature>
<evidence type="ECO:0000256" key="1">
    <source>
        <dbReference type="SAM" id="MobiDB-lite"/>
    </source>
</evidence>
<dbReference type="EMBL" id="CADCWF010000142">
    <property type="protein sequence ID" value="CAA9557232.1"/>
    <property type="molecule type" value="Genomic_DNA"/>
</dbReference>
<feature type="compositionally biased region" description="Low complexity" evidence="1">
    <location>
        <begin position="280"/>
        <end position="289"/>
    </location>
</feature>
<feature type="non-terminal residue" evidence="2">
    <location>
        <position position="323"/>
    </location>
</feature>
<feature type="compositionally biased region" description="Low complexity" evidence="1">
    <location>
        <begin position="112"/>
        <end position="124"/>
    </location>
</feature>
<feature type="compositionally biased region" description="Basic and acidic residues" evidence="1">
    <location>
        <begin position="313"/>
        <end position="323"/>
    </location>
</feature>
<name>A0A6J4URU0_9BACT</name>
<sequence>GRIRRRAGGDGAGRGPCPGPAPAAVARRLVAAPRAAAGALPVRGALLRAVRRLHGLPGRQRPLAQPPRVDRARGDGVGRLGQLRRGAPRRQLPPRRRQHRLVRGGQPVRHLPPGAAAGAGAQQPAGGGQGPAADRLLHPGRPLPGRDRADVHDHLRPGVRPDERRPPRPAGDPADQLAGVPGMGPAGDHHHPRLALDRLHHDLLPGRSPEHPAGAVRGRPTRRCRLLAALLEHHPAAAAAGHRLRRRGRPDRGVADLRGALHPDQRRPRRGNPEHRQLRPARGLRAAQLRLRRDRQLHPLRVRLPGDPGPDPVLRDRPRARGL</sequence>
<evidence type="ECO:0000313" key="2">
    <source>
        <dbReference type="EMBL" id="CAA9557232.1"/>
    </source>
</evidence>
<organism evidence="2">
    <name type="scientific">uncultured Thermomicrobiales bacterium</name>
    <dbReference type="NCBI Taxonomy" id="1645740"/>
    <lineage>
        <taxon>Bacteria</taxon>
        <taxon>Pseudomonadati</taxon>
        <taxon>Thermomicrobiota</taxon>
        <taxon>Thermomicrobia</taxon>
        <taxon>Thermomicrobiales</taxon>
        <taxon>environmental samples</taxon>
    </lineage>
</organism>
<accession>A0A6J4URU0</accession>
<gene>
    <name evidence="2" type="ORF">AVDCRST_MAG59-2248</name>
</gene>
<protein>
    <submittedName>
        <fullName evidence="2">ABC transporter, permease protein 1 (Cluster 1, maltose/g3p/polyamine/iron)</fullName>
    </submittedName>
</protein>
<feature type="region of interest" description="Disordered" evidence="1">
    <location>
        <begin position="238"/>
        <end position="323"/>
    </location>
</feature>
<feature type="region of interest" description="Disordered" evidence="1">
    <location>
        <begin position="1"/>
        <end position="20"/>
    </location>
</feature>
<reference evidence="2" key="1">
    <citation type="submission" date="2020-02" db="EMBL/GenBank/DDBJ databases">
        <authorList>
            <person name="Meier V. D."/>
        </authorList>
    </citation>
    <scope>NUCLEOTIDE SEQUENCE</scope>
    <source>
        <strain evidence="2">AVDCRST_MAG59</strain>
    </source>
</reference>
<feature type="compositionally biased region" description="Basic residues" evidence="1">
    <location>
        <begin position="290"/>
        <end position="301"/>
    </location>
</feature>